<proteinExistence type="predicted"/>
<dbReference type="RefSeq" id="WP_021780580.1">
    <property type="nucleotide sequence ID" value="NZ_BATA01000066.1"/>
</dbReference>
<name>U2YGK1_9EURY</name>
<dbReference type="eggNOG" id="arCOG00021">
    <property type="taxonomic scope" value="Archaea"/>
</dbReference>
<dbReference type="OrthoDB" id="42697at2157"/>
<dbReference type="InterPro" id="IPR001387">
    <property type="entry name" value="Cro/C1-type_HTH"/>
</dbReference>
<dbReference type="SUPFAM" id="SSF47413">
    <property type="entry name" value="lambda repressor-like DNA-binding domains"/>
    <property type="match status" value="1"/>
</dbReference>
<evidence type="ECO:0000313" key="3">
    <source>
        <dbReference type="Proteomes" id="UP000016986"/>
    </source>
</evidence>
<gene>
    <name evidence="2" type="ORF">MBEHAL_2181</name>
</gene>
<dbReference type="Pfam" id="PF10120">
    <property type="entry name" value="ThiN"/>
    <property type="match status" value="1"/>
</dbReference>
<sequence>MSRDDGLVLPAEVIAEEFVPTLRIALARALAERDCAQREIAGFLGVTQAAVSKYLSGRARATDRIADDERFAATVERVADGWVDGELKGDDALVEIHELLRTFVDRGPVCALHEEAMPALDGRECDLCVRGRDDAATRERETLRDVRTAVRRFAAAPATPEHVPNVGTNVASALDDADEAADVAAVPGRLHAVRGRIEVPSDPAFGASQHVAGALLVARDVDATVGGALNLATSDALLDAARDRDHEPVAFDAGYEDRATELRDAFADGVPTVAYHDGAYGIEPVCYVFGADARDAVERARTLVAGAADP</sequence>
<reference evidence="2 3" key="1">
    <citation type="submission" date="2013-09" db="EMBL/GenBank/DDBJ databases">
        <title>Whole genome sequencing of Halarchaeum acidiphilum strain MH1-52-1.</title>
        <authorList>
            <person name="Shimane Y."/>
            <person name="Minegishi H."/>
            <person name="Nishi S."/>
            <person name="Echigo A."/>
            <person name="Shuto A."/>
            <person name="Konishi M."/>
            <person name="Ito T."/>
            <person name="Ohkuma M."/>
            <person name="Ohta Y."/>
            <person name="Nagano Y."/>
            <person name="Tsubouchi T."/>
            <person name="Mori K."/>
            <person name="Usui K."/>
            <person name="Kamekura M."/>
            <person name="Usami R."/>
            <person name="Takaki Y."/>
            <person name="Hatada Y."/>
        </authorList>
    </citation>
    <scope>NUCLEOTIDE SEQUENCE [LARGE SCALE GENOMIC DNA]</scope>
    <source>
        <strain evidence="2 3">JCM 16109</strain>
    </source>
</reference>
<dbReference type="InterPro" id="IPR036409">
    <property type="entry name" value="Aldolase_II/adducin_N_sf"/>
</dbReference>
<keyword evidence="3" id="KW-1185">Reference proteome</keyword>
<evidence type="ECO:0000259" key="1">
    <source>
        <dbReference type="Pfam" id="PF10120"/>
    </source>
</evidence>
<dbReference type="InterPro" id="IPR019293">
    <property type="entry name" value="ThiN"/>
</dbReference>
<accession>U2YGK1</accession>
<dbReference type="GO" id="GO:0003677">
    <property type="term" value="F:DNA binding"/>
    <property type="evidence" value="ECO:0007669"/>
    <property type="project" value="InterPro"/>
</dbReference>
<organism evidence="2 3">
    <name type="scientific">Halarchaeum acidiphilum MH1-52-1</name>
    <dbReference type="NCBI Taxonomy" id="1261545"/>
    <lineage>
        <taxon>Archaea</taxon>
        <taxon>Methanobacteriati</taxon>
        <taxon>Methanobacteriota</taxon>
        <taxon>Stenosarchaea group</taxon>
        <taxon>Halobacteria</taxon>
        <taxon>Halobacteriales</taxon>
        <taxon>Halobacteriaceae</taxon>
    </lineage>
</organism>
<dbReference type="Gene3D" id="3.40.225.10">
    <property type="entry name" value="Class II aldolase/adducin N-terminal domain"/>
    <property type="match status" value="1"/>
</dbReference>
<comment type="caution">
    <text evidence="2">The sequence shown here is derived from an EMBL/GenBank/DDBJ whole genome shotgun (WGS) entry which is preliminary data.</text>
</comment>
<dbReference type="PANTHER" id="PTHR40730">
    <property type="entry name" value="TRANSCRIPTIONAL REGULATOR PROTEIN-LIKE PROTEIN"/>
    <property type="match status" value="1"/>
</dbReference>
<evidence type="ECO:0000313" key="2">
    <source>
        <dbReference type="EMBL" id="GAD53421.1"/>
    </source>
</evidence>
<dbReference type="EMBL" id="BATA01000066">
    <property type="protein sequence ID" value="GAD53421.1"/>
    <property type="molecule type" value="Genomic_DNA"/>
</dbReference>
<dbReference type="PANTHER" id="PTHR40730:SF5">
    <property type="entry name" value="HTH CRO_C1-TYPE DOMAIN-CONTAINING PROTEIN"/>
    <property type="match status" value="1"/>
</dbReference>
<protein>
    <recommendedName>
        <fullName evidence="1">Thiamine-phosphate synthase ThiN domain-containing protein</fullName>
    </recommendedName>
</protein>
<feature type="domain" description="Thiamine-phosphate synthase ThiN" evidence="1">
    <location>
        <begin position="145"/>
        <end position="301"/>
    </location>
</feature>
<dbReference type="CDD" id="cd00093">
    <property type="entry name" value="HTH_XRE"/>
    <property type="match status" value="1"/>
</dbReference>
<dbReference type="AlphaFoldDB" id="U2YGK1"/>
<dbReference type="SUPFAM" id="SSF53639">
    <property type="entry name" value="AraD/HMP-PK domain-like"/>
    <property type="match status" value="1"/>
</dbReference>
<dbReference type="InterPro" id="IPR010982">
    <property type="entry name" value="Lambda_DNA-bd_dom_sf"/>
</dbReference>
<dbReference type="Proteomes" id="UP000016986">
    <property type="component" value="Unassembled WGS sequence"/>
</dbReference>